<dbReference type="KEGG" id="mfy:HH212_18640"/>
<dbReference type="EMBL" id="CP051685">
    <property type="protein sequence ID" value="QJE01797.1"/>
    <property type="molecule type" value="Genomic_DNA"/>
</dbReference>
<protein>
    <submittedName>
        <fullName evidence="1">Uncharacterized protein</fullName>
    </submittedName>
</protein>
<sequence>MLHPLASLWRHPLRVSFYESRALTGGGLPRPDGPGLESLAVRRRFASADATAAYLRYWLGEPAARAELQATLRRSGPSLTSVNAGADGWLRALATCIMAGSIVVVEEKTHRAIPSRLIAPSPPAADSVDDLSPLSATALMETPVRDVDEAPAVAATKAATPAAAAAWDMQADAGTEARETAATETAVDVQVAQAQVLEEAARNGTPFCEICEAARVPVDPTPQDREASTYPPSPADHVAQAETLEQAAQHGTPFCEICETTRRSAQQSLTESRT</sequence>
<evidence type="ECO:0000313" key="1">
    <source>
        <dbReference type="EMBL" id="QJE01797.1"/>
    </source>
</evidence>
<dbReference type="RefSeq" id="WP_170203857.1">
    <property type="nucleotide sequence ID" value="NZ_CP051685.1"/>
</dbReference>
<reference evidence="1 2" key="1">
    <citation type="submission" date="2020-04" db="EMBL/GenBank/DDBJ databases">
        <title>Genome sequencing of novel species.</title>
        <authorList>
            <person name="Heo J."/>
            <person name="Kim S.-J."/>
            <person name="Kim J.-S."/>
            <person name="Hong S.-B."/>
            <person name="Kwon S.-W."/>
        </authorList>
    </citation>
    <scope>NUCLEOTIDE SEQUENCE [LARGE SCALE GENOMIC DNA]</scope>
    <source>
        <strain evidence="1 2">GN2-R2</strain>
    </source>
</reference>
<keyword evidence="2" id="KW-1185">Reference proteome</keyword>
<evidence type="ECO:0000313" key="2">
    <source>
        <dbReference type="Proteomes" id="UP000502415"/>
    </source>
</evidence>
<organism evidence="1 2">
    <name type="scientific">Massilia forsythiae</name>
    <dbReference type="NCBI Taxonomy" id="2728020"/>
    <lineage>
        <taxon>Bacteria</taxon>
        <taxon>Pseudomonadati</taxon>
        <taxon>Pseudomonadota</taxon>
        <taxon>Betaproteobacteria</taxon>
        <taxon>Burkholderiales</taxon>
        <taxon>Oxalobacteraceae</taxon>
        <taxon>Telluria group</taxon>
        <taxon>Massilia</taxon>
    </lineage>
</organism>
<proteinExistence type="predicted"/>
<dbReference type="AlphaFoldDB" id="A0A7Z2ZV78"/>
<gene>
    <name evidence="1" type="ORF">HH212_18640</name>
</gene>
<accession>A0A7Z2ZV78</accession>
<dbReference type="Proteomes" id="UP000502415">
    <property type="component" value="Chromosome"/>
</dbReference>
<name>A0A7Z2ZV78_9BURK</name>